<proteinExistence type="inferred from homology"/>
<dbReference type="Pfam" id="PF07992">
    <property type="entry name" value="Pyr_redox_2"/>
    <property type="match status" value="1"/>
</dbReference>
<evidence type="ECO:0000256" key="3">
    <source>
        <dbReference type="ARBA" id="ARBA00022630"/>
    </source>
</evidence>
<dbReference type="PANTHER" id="PTHR43429:SF1">
    <property type="entry name" value="NAD(P)H SULFUR OXIDOREDUCTASE (COA-DEPENDENT)"/>
    <property type="match status" value="1"/>
</dbReference>
<dbReference type="Pfam" id="PF13686">
    <property type="entry name" value="DrsE_2"/>
    <property type="match status" value="1"/>
</dbReference>
<dbReference type="PRINTS" id="PR00411">
    <property type="entry name" value="PNDRDTASEI"/>
</dbReference>
<dbReference type="InterPro" id="IPR050260">
    <property type="entry name" value="FAD-bd_OxRdtase"/>
</dbReference>
<dbReference type="Gene3D" id="3.30.110.40">
    <property type="entry name" value="TusA-like domain"/>
    <property type="match status" value="1"/>
</dbReference>
<evidence type="ECO:0000256" key="1">
    <source>
        <dbReference type="ARBA" id="ARBA00001974"/>
    </source>
</evidence>
<keyword evidence="4" id="KW-0274">FAD</keyword>
<keyword evidence="6" id="KW-0676">Redox-active center</keyword>
<dbReference type="PROSITE" id="PS01148">
    <property type="entry name" value="UPF0033"/>
    <property type="match status" value="1"/>
</dbReference>
<comment type="similarity">
    <text evidence="2">Belongs to the class-III pyridine nucleotide-disulfide oxidoreductase family.</text>
</comment>
<evidence type="ECO:0000256" key="6">
    <source>
        <dbReference type="ARBA" id="ARBA00023284"/>
    </source>
</evidence>
<dbReference type="SUPFAM" id="SSF52821">
    <property type="entry name" value="Rhodanese/Cell cycle control phosphatase"/>
    <property type="match status" value="1"/>
</dbReference>
<keyword evidence="5" id="KW-0560">Oxidoreductase</keyword>
<dbReference type="KEGG" id="taer:GT409_10805"/>
<feature type="domain" description="Rhodanese" evidence="7">
    <location>
        <begin position="464"/>
        <end position="551"/>
    </location>
</feature>
<dbReference type="PRINTS" id="PR00368">
    <property type="entry name" value="FADPNR"/>
</dbReference>
<dbReference type="AlphaFoldDB" id="A0A6P1M553"/>
<dbReference type="EMBL" id="CP047593">
    <property type="protein sequence ID" value="QHI69919.1"/>
    <property type="molecule type" value="Genomic_DNA"/>
</dbReference>
<dbReference type="InterPro" id="IPR036868">
    <property type="entry name" value="TusA-like_sf"/>
</dbReference>
<dbReference type="InterPro" id="IPR004099">
    <property type="entry name" value="Pyr_nucl-diS_OxRdtase_dimer"/>
</dbReference>
<evidence type="ECO:0000256" key="4">
    <source>
        <dbReference type="ARBA" id="ARBA00022827"/>
    </source>
</evidence>
<dbReference type="GO" id="GO:0016491">
    <property type="term" value="F:oxidoreductase activity"/>
    <property type="evidence" value="ECO:0007669"/>
    <property type="project" value="UniProtKB-KW"/>
</dbReference>
<dbReference type="SUPFAM" id="SSF75169">
    <property type="entry name" value="DsrEFH-like"/>
    <property type="match status" value="1"/>
</dbReference>
<dbReference type="Pfam" id="PF02852">
    <property type="entry name" value="Pyr_redox_dim"/>
    <property type="match status" value="1"/>
</dbReference>
<dbReference type="InterPro" id="IPR016156">
    <property type="entry name" value="FAD/NAD-linked_Rdtase_dimer_sf"/>
</dbReference>
<dbReference type="PROSITE" id="PS50206">
    <property type="entry name" value="RHODANESE_3"/>
    <property type="match status" value="1"/>
</dbReference>
<dbReference type="InterPro" id="IPR032836">
    <property type="entry name" value="DsrE2-like"/>
</dbReference>
<evidence type="ECO:0000313" key="8">
    <source>
        <dbReference type="EMBL" id="QHI69919.1"/>
    </source>
</evidence>
<dbReference type="InterPro" id="IPR023753">
    <property type="entry name" value="FAD/NAD-binding_dom"/>
</dbReference>
<accession>A0A6P1M553</accession>
<dbReference type="SMART" id="SM00450">
    <property type="entry name" value="RHOD"/>
    <property type="match status" value="1"/>
</dbReference>
<dbReference type="SUPFAM" id="SSF55424">
    <property type="entry name" value="FAD/NAD-linked reductases, dimerisation (C-terminal) domain"/>
    <property type="match status" value="1"/>
</dbReference>
<name>A0A6P1M553_9BACT</name>
<keyword evidence="3" id="KW-0285">Flavoprotein</keyword>
<comment type="cofactor">
    <cofactor evidence="1">
        <name>FAD</name>
        <dbReference type="ChEBI" id="CHEBI:57692"/>
    </cofactor>
</comment>
<dbReference type="Pfam" id="PF01206">
    <property type="entry name" value="TusA"/>
    <property type="match status" value="1"/>
</dbReference>
<protein>
    <submittedName>
        <fullName evidence="8">FAD-dependent oxidoreductase</fullName>
    </submittedName>
</protein>
<dbReference type="InterPro" id="IPR036188">
    <property type="entry name" value="FAD/NAD-bd_sf"/>
</dbReference>
<dbReference type="PANTHER" id="PTHR43429">
    <property type="entry name" value="PYRIDINE NUCLEOTIDE-DISULFIDE OXIDOREDUCTASE DOMAIN-CONTAINING"/>
    <property type="match status" value="1"/>
</dbReference>
<dbReference type="RefSeq" id="WP_160629100.1">
    <property type="nucleotide sequence ID" value="NZ_CP047593.1"/>
</dbReference>
<reference evidence="8 9" key="1">
    <citation type="submission" date="2020-01" db="EMBL/GenBank/DDBJ databases">
        <title>Ponticoccus aerotolerans gen. nov., sp. nov., an anaerobic bacterium and proposal of Ponticoccusceae fam. nov., Ponticoccusles ord. nov. and Ponticoccuse classis nov. in the phylum Kiritimatiellaeota.</title>
        <authorList>
            <person name="Zhou L.Y."/>
            <person name="Du Z.J."/>
        </authorList>
    </citation>
    <scope>NUCLEOTIDE SEQUENCE [LARGE SCALE GENOMIC DNA]</scope>
    <source>
        <strain evidence="8 9">S-5007</strain>
    </source>
</reference>
<dbReference type="Pfam" id="PF00581">
    <property type="entry name" value="Rhodanese"/>
    <property type="match status" value="1"/>
</dbReference>
<dbReference type="Gene3D" id="3.40.1260.10">
    <property type="entry name" value="DsrEFH-like"/>
    <property type="match status" value="1"/>
</dbReference>
<dbReference type="InterPro" id="IPR001455">
    <property type="entry name" value="TusA-like"/>
</dbReference>
<evidence type="ECO:0000256" key="2">
    <source>
        <dbReference type="ARBA" id="ARBA00009130"/>
    </source>
</evidence>
<dbReference type="SUPFAM" id="SSF64307">
    <property type="entry name" value="SirA-like"/>
    <property type="match status" value="1"/>
</dbReference>
<dbReference type="InterPro" id="IPR027396">
    <property type="entry name" value="DsrEFH-like"/>
</dbReference>
<dbReference type="InterPro" id="IPR001763">
    <property type="entry name" value="Rhodanese-like_dom"/>
</dbReference>
<organism evidence="8 9">
    <name type="scientific">Tichowtungia aerotolerans</name>
    <dbReference type="NCBI Taxonomy" id="2697043"/>
    <lineage>
        <taxon>Bacteria</taxon>
        <taxon>Pseudomonadati</taxon>
        <taxon>Kiritimatiellota</taxon>
        <taxon>Tichowtungiia</taxon>
        <taxon>Tichowtungiales</taxon>
        <taxon>Tichowtungiaceae</taxon>
        <taxon>Tichowtungia</taxon>
    </lineage>
</organism>
<dbReference type="Proteomes" id="UP000464954">
    <property type="component" value="Chromosome"/>
</dbReference>
<evidence type="ECO:0000256" key="5">
    <source>
        <dbReference type="ARBA" id="ARBA00023002"/>
    </source>
</evidence>
<dbReference type="Gene3D" id="3.40.250.10">
    <property type="entry name" value="Rhodanese-like domain"/>
    <property type="match status" value="1"/>
</dbReference>
<evidence type="ECO:0000313" key="9">
    <source>
        <dbReference type="Proteomes" id="UP000464954"/>
    </source>
</evidence>
<dbReference type="Gene3D" id="3.50.50.60">
    <property type="entry name" value="FAD/NAD(P)-binding domain"/>
    <property type="match status" value="2"/>
</dbReference>
<dbReference type="InterPro" id="IPR036873">
    <property type="entry name" value="Rhodanese-like_dom_sf"/>
</dbReference>
<evidence type="ECO:0000259" key="7">
    <source>
        <dbReference type="PROSITE" id="PS50206"/>
    </source>
</evidence>
<dbReference type="SUPFAM" id="SSF51905">
    <property type="entry name" value="FAD/NAD(P)-binding domain"/>
    <property type="match status" value="1"/>
</dbReference>
<gene>
    <name evidence="8" type="ORF">GT409_10805</name>
</gene>
<sequence length="816" mass="87710">MDQKKIVIVGGVAGGASAAARARRLSEEAEIILLERGPYISFANCGLPYHIGGEIAERDRLLVTTPELLRTQFRIDVRTRNEVMSIDPDQKEVEIKNLETGEVYKESYDSLVLSPGADPVRPPIPGIESNRVLSLRNMEDMDRIISELKGREHASVIGGGYIGLEMAEALRRRGIATTLVELAPQVMGPADPEMVSILHQELEINGVDLRLGTSVSGFEETEKGLKLTLSSGEALETGLAILAIGVKPETTLATGANIVLGPRGGIKVNDRMQTSVPDIYAVGDAVEVIDFVTREPALIPLAGPANRQGRIAADNIFGRSSRYKDTQGTAICKVFNLAIGMTGLSEKAAKHAGVAYEKIYVHPASHASYYPGSAALSMKMLFDPETGKVLGAQVVGADGVDKRIDVFAVAIRAGLTVYDLEELELSYAPPFGSAKDPVNFAGFVAANILRGDAKICQVEDVINPAAGQKVLDIRTPDEVSTGTIPGAKNIPLDDLRDRLDDLDKEKEYLIFCRVGLRGYLACRILSQNGFNCRNLTGGYITYQRTVGMAADEMPEDHKPESDSDYQDVKKETPMNLVKTINACGQQCPGPILQLKNAIDEVNEGEAVCISATDPGFVADAPAWCHSTGHELASMDPGEGGSYRATVIKRAGSRGGVSMSGKRAMTNVVFSNDFDKAVAAFIIANGAAAAGYDVTLFFTFWGINMLRKSGPVVAKKNLIEKMFGIMMPKGADKLALSQMNMGGMGLAMIKGIMKKKNVMTLPELIGQARMSGVKLVVCTMSMDLMGIKKEELIDGIEEGGVAMYVDHLTQSNANLFI</sequence>
<keyword evidence="9" id="KW-1185">Reference proteome</keyword>